<feature type="transmembrane region" description="Helical" evidence="1">
    <location>
        <begin position="396"/>
        <end position="414"/>
    </location>
</feature>
<feature type="transmembrane region" description="Helical" evidence="1">
    <location>
        <begin position="476"/>
        <end position="498"/>
    </location>
</feature>
<evidence type="ECO:0000313" key="2">
    <source>
        <dbReference type="EMBL" id="OHA65273.1"/>
    </source>
</evidence>
<evidence type="ECO:0008006" key="4">
    <source>
        <dbReference type="Google" id="ProtNLM"/>
    </source>
</evidence>
<feature type="transmembrane region" description="Helical" evidence="1">
    <location>
        <begin position="312"/>
        <end position="345"/>
    </location>
</feature>
<feature type="transmembrane region" description="Helical" evidence="1">
    <location>
        <begin position="95"/>
        <end position="116"/>
    </location>
</feature>
<dbReference type="Proteomes" id="UP000178092">
    <property type="component" value="Unassembled WGS sequence"/>
</dbReference>
<feature type="transmembrane region" description="Helical" evidence="1">
    <location>
        <begin position="185"/>
        <end position="204"/>
    </location>
</feature>
<protein>
    <recommendedName>
        <fullName evidence="4">Glycosyltransferase RgtA/B/C/D-like domain-containing protein</fullName>
    </recommendedName>
</protein>
<feature type="transmembrane region" description="Helical" evidence="1">
    <location>
        <begin position="216"/>
        <end position="237"/>
    </location>
</feature>
<keyword evidence="1" id="KW-0812">Transmembrane</keyword>
<feature type="transmembrane region" description="Helical" evidence="1">
    <location>
        <begin position="449"/>
        <end position="470"/>
    </location>
</feature>
<name>A0A1G2QXN7_9BACT</name>
<dbReference type="EMBL" id="MHTV01000045">
    <property type="protein sequence ID" value="OHA65273.1"/>
    <property type="molecule type" value="Genomic_DNA"/>
</dbReference>
<accession>A0A1G2QXN7</accession>
<feature type="transmembrane region" description="Helical" evidence="1">
    <location>
        <begin position="351"/>
        <end position="370"/>
    </location>
</feature>
<feature type="transmembrane region" description="Helical" evidence="1">
    <location>
        <begin position="420"/>
        <end position="442"/>
    </location>
</feature>
<keyword evidence="1" id="KW-1133">Transmembrane helix</keyword>
<evidence type="ECO:0000313" key="3">
    <source>
        <dbReference type="Proteomes" id="UP000178092"/>
    </source>
</evidence>
<feature type="transmembrane region" description="Helical" evidence="1">
    <location>
        <begin position="64"/>
        <end position="83"/>
    </location>
</feature>
<proteinExistence type="predicted"/>
<comment type="caution">
    <text evidence="2">The sequence shown here is derived from an EMBL/GenBank/DDBJ whole genome shotgun (WGS) entry which is preliminary data.</text>
</comment>
<feature type="transmembrane region" description="Helical" evidence="1">
    <location>
        <begin position="37"/>
        <end position="58"/>
    </location>
</feature>
<keyword evidence="1" id="KW-0472">Membrane</keyword>
<organism evidence="2 3">
    <name type="scientific">Candidatus Wildermuthbacteria bacterium RIFCSPHIGHO2_02_FULL_45_25</name>
    <dbReference type="NCBI Taxonomy" id="1802450"/>
    <lineage>
        <taxon>Bacteria</taxon>
        <taxon>Candidatus Wildermuthiibacteriota</taxon>
    </lineage>
</organism>
<reference evidence="2 3" key="1">
    <citation type="journal article" date="2016" name="Nat. Commun.">
        <title>Thousands of microbial genomes shed light on interconnected biogeochemical processes in an aquifer system.</title>
        <authorList>
            <person name="Anantharaman K."/>
            <person name="Brown C.T."/>
            <person name="Hug L.A."/>
            <person name="Sharon I."/>
            <person name="Castelle C.J."/>
            <person name="Probst A.J."/>
            <person name="Thomas B.C."/>
            <person name="Singh A."/>
            <person name="Wilkins M.J."/>
            <person name="Karaoz U."/>
            <person name="Brodie E.L."/>
            <person name="Williams K.H."/>
            <person name="Hubbard S.S."/>
            <person name="Banfield J.F."/>
        </authorList>
    </citation>
    <scope>NUCLEOTIDE SEQUENCE [LARGE SCALE GENOMIC DNA]</scope>
</reference>
<gene>
    <name evidence="2" type="ORF">A3C04_03135</name>
</gene>
<feature type="transmembrane region" description="Helical" evidence="1">
    <location>
        <begin position="287"/>
        <end position="305"/>
    </location>
</feature>
<sequence>MALISVLGIILAYGIFGFGVERMLCLATEKMRSLWSSLLFGLVIGISITFLTVGLLGISSFIMYGQACLFGLAGLGLLWKTNAWRSWGHLSLDRVGLLLSVCVLLFALLLSSNLIFEKEGALHTGVLNAYGDLAWHAANITAFEEGQQFPPQNPIYPGEKLIYPFLSDFWSATLMRLGLSLSASMILPAVLLISMFFFFVYALVSDGSVSSLGKKYSKIAGCLAIALFLFGGATLGFTRIAQDWKQSDEPVIEFVTHLPRDYAGFSSDKEQYHFMNPVLALLLPQRAFLFGFPISIAICFLMMSADGKRRKFFYAGAGILAGLLPLFHAHTALAIAPVVVLFFLARPRREWMFFFIPAFALGVPEILYYASQQLSAQSFFHFEPGWTKGGEAFMKFWFKNTGLFMPLLLVGLLFRPPRALMILALAGIGWFVGGNLFVFAPWAWDNIKVLIFFFLFGIPLVSWLLVRWMVWPKYHWAIRMGAVAMIVFQCISGGLDIWRLALATNETWVEWDRPAIQVAANIRQYTKPGEIIVTAPLHNTAVALSGRYQFLGYPGHIWSHGLDYVPRQNILAQLYLGQVPEDLEPKPDYVLVGPAEAKHFTQISIPETWETVFVSDGYTLYRIRYDSTNSSAD</sequence>
<evidence type="ECO:0000256" key="1">
    <source>
        <dbReference type="SAM" id="Phobius"/>
    </source>
</evidence>
<dbReference type="AlphaFoldDB" id="A0A1G2QXN7"/>
<feature type="transmembrane region" description="Helical" evidence="1">
    <location>
        <begin position="6"/>
        <end position="25"/>
    </location>
</feature>